<proteinExistence type="predicted"/>
<evidence type="ECO:0000259" key="2">
    <source>
        <dbReference type="Pfam" id="PF13400"/>
    </source>
</evidence>
<feature type="domain" description="Putative Flp pilus-assembly TadG-like N-terminal" evidence="2">
    <location>
        <begin position="9"/>
        <end position="54"/>
    </location>
</feature>
<dbReference type="EMBL" id="UOFT01000034">
    <property type="protein sequence ID" value="VAW93637.1"/>
    <property type="molecule type" value="Genomic_DNA"/>
</dbReference>
<keyword evidence="1" id="KW-0812">Transmembrane</keyword>
<evidence type="ECO:0000313" key="3">
    <source>
        <dbReference type="EMBL" id="VAW93637.1"/>
    </source>
</evidence>
<name>A0A3B1A231_9ZZZZ</name>
<dbReference type="AlphaFoldDB" id="A0A3B1A231"/>
<accession>A0A3B1A231</accession>
<gene>
    <name evidence="3" type="ORF">MNBD_GAMMA23-664</name>
</gene>
<organism evidence="3">
    <name type="scientific">hydrothermal vent metagenome</name>
    <dbReference type="NCBI Taxonomy" id="652676"/>
    <lineage>
        <taxon>unclassified sequences</taxon>
        <taxon>metagenomes</taxon>
        <taxon>ecological metagenomes</taxon>
    </lineage>
</organism>
<feature type="transmembrane region" description="Helical" evidence="1">
    <location>
        <begin position="12"/>
        <end position="30"/>
    </location>
</feature>
<keyword evidence="1" id="KW-1133">Transmembrane helix</keyword>
<evidence type="ECO:0000256" key="1">
    <source>
        <dbReference type="SAM" id="Phobius"/>
    </source>
</evidence>
<keyword evidence="1" id="KW-0472">Membrane</keyword>
<dbReference type="Pfam" id="PF13400">
    <property type="entry name" value="Tad"/>
    <property type="match status" value="1"/>
</dbReference>
<protein>
    <recommendedName>
        <fullName evidence="2">Putative Flp pilus-assembly TadG-like N-terminal domain-containing protein</fullName>
    </recommendedName>
</protein>
<dbReference type="InterPro" id="IPR028087">
    <property type="entry name" value="Tad_N"/>
</dbReference>
<sequence>MRGIQQQHGQTMVFALVFIVVILIGLVTLFNTGQLTRHKMEVQNAADAAAYSAALLTARELNFMAYTNRAMIANQVSIGQFSAFRSWSQKYAMGASGRSIGIIAIRALPYVGSIFAGFLQGTMRLYHRFIAQPVGKIMSKLGTVALKMTPVLQTVYQTHQTIMRVATQKSQIEILPKIIDANAKGATLSNFGALAALASATEQQVRFLNGPNPFTSNRKQKKKRKEATRRFAAFVNDSRDPWTKDRYRGDLRSPTLRIPLPGGEASIDFGFDIRGGSALRFNVRRRTDFYDWTTLDTVGLSTKFRIKFDVCIIWWWSPSRGVYCAARWKLNEGSELGLPLGGASHETAENSRAILGPRIWKWANPRQPTGLYGDAVNFRAAPYRFLSAFEATAPFPLGGRQEPLGKYTGLPFYTDIDPERYPGVTKAPLFLVSVRKDANELRTSDRIDYSNKKLTAGNFDVKTKLAGGNGTNEGDPGGAVATYINEIVDSYRSQFRDNSQLPGGIGSNFLNQQVDRFSSALRSQINSMGNRFNALLIPNTNNQQDGAIFALAAARVYFKNPDAPNEKGSTFSPYWQVRLQPVDDNIRKWSVVTQTLSGGGSAMRSELKYVDPDPDSSGVKPDSELIRLKQFAR</sequence>
<reference evidence="3" key="1">
    <citation type="submission" date="2018-06" db="EMBL/GenBank/DDBJ databases">
        <authorList>
            <person name="Zhirakovskaya E."/>
        </authorList>
    </citation>
    <scope>NUCLEOTIDE SEQUENCE</scope>
</reference>